<dbReference type="InterPro" id="IPR006664">
    <property type="entry name" value="OMP_bac"/>
</dbReference>
<evidence type="ECO:0000313" key="5">
    <source>
        <dbReference type="EMBL" id="ETO91064.1"/>
    </source>
</evidence>
<organism evidence="5 6">
    <name type="scientific">Candidatus Xenolissoclinum pacificiensis L6</name>
    <dbReference type="NCBI Taxonomy" id="1401685"/>
    <lineage>
        <taxon>Bacteria</taxon>
        <taxon>Pseudomonadati</taxon>
        <taxon>Pseudomonadota</taxon>
        <taxon>Alphaproteobacteria</taxon>
        <taxon>Rickettsiales</taxon>
        <taxon>Anaplasmataceae</taxon>
        <taxon>Candidatus Xenolissoclinum</taxon>
    </lineage>
</organism>
<dbReference type="STRING" id="1401685.P857_139"/>
<dbReference type="Proteomes" id="UP000018951">
    <property type="component" value="Unassembled WGS sequence"/>
</dbReference>
<dbReference type="GO" id="GO:0016020">
    <property type="term" value="C:membrane"/>
    <property type="evidence" value="ECO:0007669"/>
    <property type="project" value="UniProtKB-SubCell"/>
</dbReference>
<protein>
    <recommendedName>
        <fullName evidence="4">OmpA-like domain-containing protein</fullName>
    </recommendedName>
</protein>
<dbReference type="EMBL" id="AXCJ01000009">
    <property type="protein sequence ID" value="ETO91064.1"/>
    <property type="molecule type" value="Genomic_DNA"/>
</dbReference>
<dbReference type="PRINTS" id="PR01021">
    <property type="entry name" value="OMPADOMAIN"/>
</dbReference>
<evidence type="ECO:0000256" key="1">
    <source>
        <dbReference type="ARBA" id="ARBA00004370"/>
    </source>
</evidence>
<dbReference type="InterPro" id="IPR036737">
    <property type="entry name" value="OmpA-like_sf"/>
</dbReference>
<sequence>MLCSTAFVMVLSAASCDREDEINPDVSNEGGEMQEYLVTDAYNKCLPIGDSYDMMNVMDMIPMDIASFFFRFDSSDIFFKIMNNPSLMTQPVLDESAACIASMIRSGVLKLDSDLRITFNGYCDIRGTGVYNIALGYRRANAVRDYLHSVIVDELMNSDASMSMDEGVQNSYTTLSDVEKMVSDLFCVNSFGSTEAQDTTLDSIRAMDRRTDIAVVHASMCNQ</sequence>
<evidence type="ECO:0000256" key="2">
    <source>
        <dbReference type="ARBA" id="ARBA00023136"/>
    </source>
</evidence>
<name>W2UYQ1_9RICK</name>
<dbReference type="PROSITE" id="PS51123">
    <property type="entry name" value="OMPA_2"/>
    <property type="match status" value="1"/>
</dbReference>
<keyword evidence="2 3" id="KW-0472">Membrane</keyword>
<feature type="domain" description="OmpA-like" evidence="4">
    <location>
        <begin position="57"/>
        <end position="219"/>
    </location>
</feature>
<comment type="caution">
    <text evidence="5">The sequence shown here is derived from an EMBL/GenBank/DDBJ whole genome shotgun (WGS) entry which is preliminary data.</text>
</comment>
<dbReference type="InterPro" id="IPR006665">
    <property type="entry name" value="OmpA-like"/>
</dbReference>
<evidence type="ECO:0000256" key="3">
    <source>
        <dbReference type="PROSITE-ProRule" id="PRU00473"/>
    </source>
</evidence>
<evidence type="ECO:0000313" key="6">
    <source>
        <dbReference type="Proteomes" id="UP000018951"/>
    </source>
</evidence>
<gene>
    <name evidence="5" type="ORF">P857_139</name>
</gene>
<reference evidence="5 6" key="1">
    <citation type="journal article" date="2013" name="PLoS ONE">
        <title>Bacterial endosymbiosis in a chordate host: long-term co-evolution and conservation of secondary metabolism.</title>
        <authorList>
            <person name="Kwan J.C."/>
            <person name="Schmidt E.W."/>
        </authorList>
    </citation>
    <scope>NUCLEOTIDE SEQUENCE [LARGE SCALE GENOMIC DNA]</scope>
    <source>
        <strain evidence="6">L6</strain>
    </source>
</reference>
<comment type="subcellular location">
    <subcellularLocation>
        <location evidence="1">Membrane</location>
    </subcellularLocation>
</comment>
<dbReference type="SUPFAM" id="SSF103088">
    <property type="entry name" value="OmpA-like"/>
    <property type="match status" value="1"/>
</dbReference>
<dbReference type="AlphaFoldDB" id="W2UYQ1"/>
<dbReference type="Gene3D" id="3.30.1330.60">
    <property type="entry name" value="OmpA-like domain"/>
    <property type="match status" value="1"/>
</dbReference>
<proteinExistence type="predicted"/>
<keyword evidence="6" id="KW-1185">Reference proteome</keyword>
<accession>W2UYQ1</accession>
<evidence type="ECO:0000259" key="4">
    <source>
        <dbReference type="PROSITE" id="PS51123"/>
    </source>
</evidence>